<evidence type="ECO:0000256" key="1">
    <source>
        <dbReference type="SAM" id="MobiDB-lite"/>
    </source>
</evidence>
<dbReference type="AlphaFoldDB" id="A0A3E0IKN4"/>
<dbReference type="EMBL" id="QKXQ01000740">
    <property type="protein sequence ID" value="REH88515.1"/>
    <property type="molecule type" value="Genomic_DNA"/>
</dbReference>
<proteinExistence type="predicted"/>
<evidence type="ECO:0000313" key="3">
    <source>
        <dbReference type="EMBL" id="REH88515.1"/>
    </source>
</evidence>
<feature type="compositionally biased region" description="Low complexity" evidence="1">
    <location>
        <begin position="41"/>
        <end position="65"/>
    </location>
</feature>
<sequence length="122" mass="14014">MNQGSVKVLELLQEGKISVEEAVTLLDAMNTNRGSSESEGTDQFQQKQSKQSSQQQDRQSNQQRTSEIEDVVYQTLRDVSDNLRKGFKIDGANEDTRENKDPFTEIEKTIRALRDQLYKNMK</sequence>
<dbReference type="RefSeq" id="WP_116095489.1">
    <property type="nucleotide sequence ID" value="NZ_JBBEFH010000038.1"/>
</dbReference>
<reference evidence="3 4" key="1">
    <citation type="journal article" date="2018" name="Vet. Microbiol.">
        <title>Characterisation of Staphylococcus felis isolated from cats using whole genome sequencing.</title>
        <authorList>
            <person name="Worthing K."/>
            <person name="Pang S."/>
            <person name="Trott D.J."/>
            <person name="Abraham S."/>
            <person name="Coombs G.W."/>
            <person name="Jordan D."/>
            <person name="McIntyre L."/>
            <person name="Davies M.R."/>
            <person name="Norris J."/>
        </authorList>
    </citation>
    <scope>NUCLEOTIDE SEQUENCE [LARGE SCALE GENOMIC DNA]</scope>
    <source>
        <strain evidence="3 4">F9</strain>
    </source>
</reference>
<feature type="region of interest" description="Disordered" evidence="1">
    <location>
        <begin position="28"/>
        <end position="69"/>
    </location>
</feature>
<evidence type="ECO:0000259" key="2">
    <source>
        <dbReference type="Pfam" id="PF22746"/>
    </source>
</evidence>
<accession>A0A3E0IKN4</accession>
<dbReference type="OrthoDB" id="2411855at2"/>
<dbReference type="InterPro" id="IPR053959">
    <property type="entry name" value="YvlB/LiaX_N"/>
</dbReference>
<dbReference type="Pfam" id="PF22746">
    <property type="entry name" value="SHOCT-like_DUF2089-C"/>
    <property type="match status" value="1"/>
</dbReference>
<evidence type="ECO:0000313" key="4">
    <source>
        <dbReference type="Proteomes" id="UP000256562"/>
    </source>
</evidence>
<protein>
    <recommendedName>
        <fullName evidence="2">YvlB/LiaX N-terminal domain-containing protein</fullName>
    </recommendedName>
</protein>
<dbReference type="Proteomes" id="UP000256562">
    <property type="component" value="Unassembled WGS sequence"/>
</dbReference>
<comment type="caution">
    <text evidence="3">The sequence shown here is derived from an EMBL/GenBank/DDBJ whole genome shotgun (WGS) entry which is preliminary data.</text>
</comment>
<feature type="compositionally biased region" description="Polar residues" evidence="1">
    <location>
        <begin position="29"/>
        <end position="38"/>
    </location>
</feature>
<feature type="domain" description="YvlB/LiaX N-terminal" evidence="2">
    <location>
        <begin position="7"/>
        <end position="33"/>
    </location>
</feature>
<name>A0A3E0IKN4_9STAP</name>
<organism evidence="3 4">
    <name type="scientific">Staphylococcus felis</name>
    <dbReference type="NCBI Taxonomy" id="46127"/>
    <lineage>
        <taxon>Bacteria</taxon>
        <taxon>Bacillati</taxon>
        <taxon>Bacillota</taxon>
        <taxon>Bacilli</taxon>
        <taxon>Bacillales</taxon>
        <taxon>Staphylococcaceae</taxon>
        <taxon>Staphylococcus</taxon>
    </lineage>
</organism>
<gene>
    <name evidence="3" type="ORF">DOS83_14185</name>
</gene>